<dbReference type="PANTHER" id="PTHR22624">
    <property type="entry name" value="CYSTEINE PROTEASE ATG4"/>
    <property type="match status" value="1"/>
</dbReference>
<comment type="subcellular location">
    <subcellularLocation>
        <location evidence="1 11">Cytoplasm</location>
    </subcellularLocation>
</comment>
<dbReference type="KEGG" id="acan:ACA1_336430"/>
<dbReference type="Proteomes" id="UP000011083">
    <property type="component" value="Unassembled WGS sequence"/>
</dbReference>
<feature type="domain" description="Peptidase C54 catalytic" evidence="13">
    <location>
        <begin position="109"/>
        <end position="388"/>
    </location>
</feature>
<dbReference type="GO" id="GO:0035973">
    <property type="term" value="P:aggrephagy"/>
    <property type="evidence" value="ECO:0007669"/>
    <property type="project" value="TreeGrafter"/>
</dbReference>
<evidence type="ECO:0000256" key="5">
    <source>
        <dbReference type="ARBA" id="ARBA00022670"/>
    </source>
</evidence>
<dbReference type="MEROPS" id="C54.A09"/>
<dbReference type="OrthoDB" id="2960936at2759"/>
<dbReference type="GeneID" id="14919955"/>
<gene>
    <name evidence="14" type="ORF">ACA1_336430</name>
</gene>
<keyword evidence="4 11" id="KW-0963">Cytoplasm</keyword>
<dbReference type="GO" id="GO:0015031">
    <property type="term" value="P:protein transport"/>
    <property type="evidence" value="ECO:0007669"/>
    <property type="project" value="UniProtKB-KW"/>
</dbReference>
<keyword evidence="8 11" id="KW-0653">Protein transport</keyword>
<keyword evidence="5 11" id="KW-0645">Protease</keyword>
<evidence type="ECO:0000313" key="15">
    <source>
        <dbReference type="Proteomes" id="UP000011083"/>
    </source>
</evidence>
<dbReference type="VEuPathDB" id="AmoebaDB:ACA1_336430"/>
<keyword evidence="3" id="KW-0813">Transport</keyword>
<dbReference type="GO" id="GO:0034727">
    <property type="term" value="P:piecemeal microautophagy of the nucleus"/>
    <property type="evidence" value="ECO:0007669"/>
    <property type="project" value="TreeGrafter"/>
</dbReference>
<evidence type="ECO:0000256" key="6">
    <source>
        <dbReference type="ARBA" id="ARBA00022801"/>
    </source>
</evidence>
<feature type="compositionally biased region" description="Low complexity" evidence="12">
    <location>
        <begin position="73"/>
        <end position="83"/>
    </location>
</feature>
<keyword evidence="9 11" id="KW-0072">Autophagy</keyword>
<keyword evidence="7" id="KW-0788">Thiol protease</keyword>
<dbReference type="Pfam" id="PF03416">
    <property type="entry name" value="Peptidase_C54"/>
    <property type="match status" value="1"/>
</dbReference>
<evidence type="ECO:0000256" key="8">
    <source>
        <dbReference type="ARBA" id="ARBA00022927"/>
    </source>
</evidence>
<feature type="region of interest" description="Disordered" evidence="12">
    <location>
        <begin position="53"/>
        <end position="96"/>
    </location>
</feature>
<dbReference type="PANTHER" id="PTHR22624:SF49">
    <property type="entry name" value="CYSTEINE PROTEASE"/>
    <property type="match status" value="1"/>
</dbReference>
<evidence type="ECO:0000256" key="12">
    <source>
        <dbReference type="SAM" id="MobiDB-lite"/>
    </source>
</evidence>
<dbReference type="RefSeq" id="XP_004341221.1">
    <property type="nucleotide sequence ID" value="XM_004341173.1"/>
</dbReference>
<dbReference type="InterPro" id="IPR038765">
    <property type="entry name" value="Papain-like_cys_pep_sf"/>
</dbReference>
<evidence type="ECO:0000259" key="13">
    <source>
        <dbReference type="Pfam" id="PF03416"/>
    </source>
</evidence>
<evidence type="ECO:0000256" key="11">
    <source>
        <dbReference type="RuleBase" id="RU363115"/>
    </source>
</evidence>
<dbReference type="GO" id="GO:0004197">
    <property type="term" value="F:cysteine-type endopeptidase activity"/>
    <property type="evidence" value="ECO:0007669"/>
    <property type="project" value="TreeGrafter"/>
</dbReference>
<dbReference type="SUPFAM" id="SSF54001">
    <property type="entry name" value="Cysteine proteinases"/>
    <property type="match status" value="1"/>
</dbReference>
<dbReference type="GO" id="GO:0000045">
    <property type="term" value="P:autophagosome assembly"/>
    <property type="evidence" value="ECO:0007669"/>
    <property type="project" value="TreeGrafter"/>
</dbReference>
<protein>
    <recommendedName>
        <fullName evidence="11">Cysteine protease</fullName>
        <ecNumber evidence="11">3.4.22.-</ecNumber>
    </recommendedName>
</protein>
<comment type="function">
    <text evidence="11">Cysteine protease that plays a key role in autophagy by mediating both proteolytic activation and delipidation of ATG8 family proteins.</text>
</comment>
<evidence type="ECO:0000256" key="9">
    <source>
        <dbReference type="ARBA" id="ARBA00023006"/>
    </source>
</evidence>
<name>L8H1P1_ACACF</name>
<evidence type="ECO:0000313" key="14">
    <source>
        <dbReference type="EMBL" id="ELR19150.1"/>
    </source>
</evidence>
<organism evidence="14 15">
    <name type="scientific">Acanthamoeba castellanii (strain ATCC 30010 / Neff)</name>
    <dbReference type="NCBI Taxonomy" id="1257118"/>
    <lineage>
        <taxon>Eukaryota</taxon>
        <taxon>Amoebozoa</taxon>
        <taxon>Discosea</taxon>
        <taxon>Longamoebia</taxon>
        <taxon>Centramoebida</taxon>
        <taxon>Acanthamoebidae</taxon>
        <taxon>Acanthamoeba</taxon>
    </lineage>
</organism>
<evidence type="ECO:0000256" key="7">
    <source>
        <dbReference type="ARBA" id="ARBA00022807"/>
    </source>
</evidence>
<dbReference type="STRING" id="1257118.L8H1P1"/>
<comment type="similarity">
    <text evidence="2 11">Belongs to the peptidase C54 family.</text>
</comment>
<evidence type="ECO:0000256" key="3">
    <source>
        <dbReference type="ARBA" id="ARBA00022448"/>
    </source>
</evidence>
<dbReference type="InterPro" id="IPR005078">
    <property type="entry name" value="Peptidase_C54"/>
</dbReference>
<evidence type="ECO:0000256" key="2">
    <source>
        <dbReference type="ARBA" id="ARBA00010958"/>
    </source>
</evidence>
<dbReference type="GO" id="GO:0016485">
    <property type="term" value="P:protein processing"/>
    <property type="evidence" value="ECO:0007669"/>
    <property type="project" value="TreeGrafter"/>
</dbReference>
<evidence type="ECO:0000256" key="10">
    <source>
        <dbReference type="ARBA" id="ARBA00029362"/>
    </source>
</evidence>
<dbReference type="GO" id="GO:0005737">
    <property type="term" value="C:cytoplasm"/>
    <property type="evidence" value="ECO:0007669"/>
    <property type="project" value="UniProtKB-SubCell"/>
</dbReference>
<keyword evidence="15" id="KW-1185">Reference proteome</keyword>
<evidence type="ECO:0000256" key="1">
    <source>
        <dbReference type="ARBA" id="ARBA00004496"/>
    </source>
</evidence>
<reference evidence="14 15" key="1">
    <citation type="journal article" date="2013" name="Genome Biol.">
        <title>Genome of Acanthamoeba castellanii highlights extensive lateral gene transfer and early evolution of tyrosine kinase signaling.</title>
        <authorList>
            <person name="Clarke M."/>
            <person name="Lohan A.J."/>
            <person name="Liu B."/>
            <person name="Lagkouvardos I."/>
            <person name="Roy S."/>
            <person name="Zafar N."/>
            <person name="Bertelli C."/>
            <person name="Schilde C."/>
            <person name="Kianianmomeni A."/>
            <person name="Burglin T.R."/>
            <person name="Frech C."/>
            <person name="Turcotte B."/>
            <person name="Kopec K.O."/>
            <person name="Synnott J.M."/>
            <person name="Choo C."/>
            <person name="Paponov I."/>
            <person name="Finkler A."/>
            <person name="Soon Heng Tan C."/>
            <person name="Hutchins A.P."/>
            <person name="Weinmeier T."/>
            <person name="Rattei T."/>
            <person name="Chu J.S."/>
            <person name="Gimenez G."/>
            <person name="Irimia M."/>
            <person name="Rigden D.J."/>
            <person name="Fitzpatrick D.A."/>
            <person name="Lorenzo-Morales J."/>
            <person name="Bateman A."/>
            <person name="Chiu C.H."/>
            <person name="Tang P."/>
            <person name="Hegemann P."/>
            <person name="Fromm H."/>
            <person name="Raoult D."/>
            <person name="Greub G."/>
            <person name="Miranda-Saavedra D."/>
            <person name="Chen N."/>
            <person name="Nash P."/>
            <person name="Ginger M.L."/>
            <person name="Horn M."/>
            <person name="Schaap P."/>
            <person name="Caler L."/>
            <person name="Loftus B."/>
        </authorList>
    </citation>
    <scope>NUCLEOTIDE SEQUENCE [LARGE SCALE GENOMIC DNA]</scope>
    <source>
        <strain evidence="14 15">Neff</strain>
    </source>
</reference>
<dbReference type="OMA" id="SFHRMDP"/>
<accession>L8H1P1</accession>
<sequence>MEYIHKYHYQPAELAARGELPPLEESPIWLLGHRYDPEVGGLSSAGVCDELRVGGRGRSTTHQHHHDSPLTTQASDQGEAQGQGDEEEGDCGPPTVFTMLHGSERRWASFLTHFRSVVWCTYRAAFPRLGSDSYTSDMGWGCMLRTGQMVLAQTLTRHLLGTEWRRQSDRSSPLYAKMVQWFADDPKQPFSLHRIAHAGLKYGKNVGEWFGPSTMAQVLEELLKEFSPSGLRAYVCQDGCLYLDQLRRTATAAHWPLDEDDDEGQGKSWAPMLIMLPLRLGLDQLNEDYAPVLKETFRIPQSVGISGGKPRASLYFVGNQDDYVFYLDPHTVQPAPRFPEVGDVPASEDVYDTFHCSAPLRLPIRDIDPSLCLAFYCRNREDFDDFCARAIQLSEGPMPIFTVAERMPDYLVRPKPPKHSEKLFSDDEDDVVFI</sequence>
<proteinExistence type="inferred from homology"/>
<evidence type="ECO:0000256" key="4">
    <source>
        <dbReference type="ARBA" id="ARBA00022490"/>
    </source>
</evidence>
<dbReference type="EMBL" id="KB007936">
    <property type="protein sequence ID" value="ELR19150.1"/>
    <property type="molecule type" value="Genomic_DNA"/>
</dbReference>
<dbReference type="InterPro" id="IPR046792">
    <property type="entry name" value="Peptidase_C54_cat"/>
</dbReference>
<dbReference type="GO" id="GO:0000423">
    <property type="term" value="P:mitophagy"/>
    <property type="evidence" value="ECO:0007669"/>
    <property type="project" value="TreeGrafter"/>
</dbReference>
<comment type="catalytic activity">
    <reaction evidence="10">
        <text>[protein]-C-terminal L-amino acid-glycyl-phosphatidylethanolamide + H2O = [protein]-C-terminal L-amino acid-glycine + a 1,2-diacyl-sn-glycero-3-phosphoethanolamine</text>
        <dbReference type="Rhea" id="RHEA:67548"/>
        <dbReference type="Rhea" id="RHEA-COMP:17323"/>
        <dbReference type="Rhea" id="RHEA-COMP:17324"/>
        <dbReference type="ChEBI" id="CHEBI:15377"/>
        <dbReference type="ChEBI" id="CHEBI:64612"/>
        <dbReference type="ChEBI" id="CHEBI:172940"/>
        <dbReference type="ChEBI" id="CHEBI:172941"/>
    </reaction>
    <physiologicalReaction direction="left-to-right" evidence="10">
        <dbReference type="Rhea" id="RHEA:67549"/>
    </physiologicalReaction>
</comment>
<dbReference type="AlphaFoldDB" id="L8H1P1"/>
<dbReference type="GO" id="GO:0019786">
    <property type="term" value="F:protein-phosphatidylethanolamide deconjugating activity"/>
    <property type="evidence" value="ECO:0007669"/>
    <property type="project" value="InterPro"/>
</dbReference>
<dbReference type="EC" id="3.4.22.-" evidence="11"/>
<keyword evidence="6 11" id="KW-0378">Hydrolase</keyword>